<evidence type="ECO:0000259" key="11">
    <source>
        <dbReference type="PROSITE" id="PS50192"/>
    </source>
</evidence>
<name>A0A066WRJ6_TILAU</name>
<dbReference type="FunFam" id="1.20.5.110:FF:000057">
    <property type="entry name" value="SNARE complex subunit (Bet1), putative"/>
    <property type="match status" value="1"/>
</dbReference>
<organism evidence="12 13">
    <name type="scientific">Tilletiaria anomala (strain ATCC 24038 / CBS 436.72 / UBC 951)</name>
    <dbReference type="NCBI Taxonomy" id="1037660"/>
    <lineage>
        <taxon>Eukaryota</taxon>
        <taxon>Fungi</taxon>
        <taxon>Dikarya</taxon>
        <taxon>Basidiomycota</taxon>
        <taxon>Ustilaginomycotina</taxon>
        <taxon>Exobasidiomycetes</taxon>
        <taxon>Georgefischeriales</taxon>
        <taxon>Tilletiariaceae</taxon>
        <taxon>Tilletiaria</taxon>
    </lineage>
</organism>
<feature type="region of interest" description="Disordered" evidence="9">
    <location>
        <begin position="14"/>
        <end position="96"/>
    </location>
</feature>
<dbReference type="HOGENOM" id="CLU_086133_1_2_1"/>
<feature type="domain" description="T-SNARE coiled-coil homology" evidence="11">
    <location>
        <begin position="118"/>
        <end position="180"/>
    </location>
</feature>
<dbReference type="InterPro" id="IPR039899">
    <property type="entry name" value="BET1_SNARE"/>
</dbReference>
<dbReference type="CDD" id="cd15853">
    <property type="entry name" value="SNARE_Bet1"/>
    <property type="match status" value="1"/>
</dbReference>
<dbReference type="RefSeq" id="XP_013246471.1">
    <property type="nucleotide sequence ID" value="XM_013391017.1"/>
</dbReference>
<dbReference type="InParanoid" id="A0A066WRJ6"/>
<feature type="transmembrane region" description="Helical" evidence="10">
    <location>
        <begin position="187"/>
        <end position="208"/>
    </location>
</feature>
<dbReference type="SUPFAM" id="SSF58038">
    <property type="entry name" value="SNARE fusion complex"/>
    <property type="match status" value="1"/>
</dbReference>
<gene>
    <name evidence="12" type="ORF">K437DRAFT_289492</name>
</gene>
<keyword evidence="5 10" id="KW-1133">Transmembrane helix</keyword>
<keyword evidence="7 10" id="KW-0472">Membrane</keyword>
<evidence type="ECO:0000256" key="3">
    <source>
        <dbReference type="ARBA" id="ARBA00022692"/>
    </source>
</evidence>
<evidence type="ECO:0000256" key="9">
    <source>
        <dbReference type="SAM" id="MobiDB-lite"/>
    </source>
</evidence>
<dbReference type="OMA" id="PYDSNPY"/>
<dbReference type="GO" id="GO:0000139">
    <property type="term" value="C:Golgi membrane"/>
    <property type="evidence" value="ECO:0007669"/>
    <property type="project" value="UniProtKB-SubCell"/>
</dbReference>
<evidence type="ECO:0000256" key="1">
    <source>
        <dbReference type="ARBA" id="ARBA00004394"/>
    </source>
</evidence>
<dbReference type="Proteomes" id="UP000027361">
    <property type="component" value="Unassembled WGS sequence"/>
</dbReference>
<keyword evidence="6" id="KW-0333">Golgi apparatus</keyword>
<dbReference type="OrthoDB" id="261831at2759"/>
<evidence type="ECO:0000256" key="7">
    <source>
        <dbReference type="ARBA" id="ARBA00023136"/>
    </source>
</evidence>
<evidence type="ECO:0000256" key="2">
    <source>
        <dbReference type="ARBA" id="ARBA00022448"/>
    </source>
</evidence>
<reference evidence="12 13" key="1">
    <citation type="submission" date="2014-05" db="EMBL/GenBank/DDBJ databases">
        <title>Draft genome sequence of a rare smut relative, Tilletiaria anomala UBC 951.</title>
        <authorList>
            <consortium name="DOE Joint Genome Institute"/>
            <person name="Toome M."/>
            <person name="Kuo A."/>
            <person name="Henrissat B."/>
            <person name="Lipzen A."/>
            <person name="Tritt A."/>
            <person name="Yoshinaga Y."/>
            <person name="Zane M."/>
            <person name="Barry K."/>
            <person name="Grigoriev I.V."/>
            <person name="Spatafora J.W."/>
            <person name="Aimea M.C."/>
        </authorList>
    </citation>
    <scope>NUCLEOTIDE SEQUENCE [LARGE SCALE GENOMIC DNA]</scope>
    <source>
        <strain evidence="12 13">UBC 951</strain>
    </source>
</reference>
<dbReference type="GeneID" id="25266987"/>
<protein>
    <recommendedName>
        <fullName evidence="11">t-SNARE coiled-coil homology domain-containing protein</fullName>
    </recommendedName>
</protein>
<keyword evidence="3 10" id="KW-0812">Transmembrane</keyword>
<keyword evidence="4" id="KW-0653">Protein transport</keyword>
<evidence type="ECO:0000313" key="12">
    <source>
        <dbReference type="EMBL" id="KDN53624.1"/>
    </source>
</evidence>
<keyword evidence="2" id="KW-0813">Transport</keyword>
<dbReference type="STRING" id="1037660.A0A066WRJ6"/>
<comment type="subcellular location">
    <subcellularLocation>
        <location evidence="8">Endomembrane system</location>
        <topology evidence="8">Single-pass type IV membrane protein</topology>
    </subcellularLocation>
    <subcellularLocation>
        <location evidence="1">Golgi apparatus membrane</location>
    </subcellularLocation>
</comment>
<evidence type="ECO:0000256" key="5">
    <source>
        <dbReference type="ARBA" id="ARBA00022989"/>
    </source>
</evidence>
<dbReference type="PANTHER" id="PTHR12791">
    <property type="entry name" value="GOLGI SNARE BET1-RELATED"/>
    <property type="match status" value="1"/>
</dbReference>
<dbReference type="AlphaFoldDB" id="A0A066WRJ6"/>
<dbReference type="PROSITE" id="PS50192">
    <property type="entry name" value="T_SNARE"/>
    <property type="match status" value="1"/>
</dbReference>
<dbReference type="GO" id="GO:0015031">
    <property type="term" value="P:protein transport"/>
    <property type="evidence" value="ECO:0007669"/>
    <property type="project" value="UniProtKB-KW"/>
</dbReference>
<dbReference type="EMBL" id="JMSN01000001">
    <property type="protein sequence ID" value="KDN53624.1"/>
    <property type="molecule type" value="Genomic_DNA"/>
</dbReference>
<evidence type="ECO:0000256" key="8">
    <source>
        <dbReference type="ARBA" id="ARBA00046280"/>
    </source>
</evidence>
<feature type="compositionally biased region" description="Low complexity" evidence="9">
    <location>
        <begin position="25"/>
        <end position="59"/>
    </location>
</feature>
<comment type="caution">
    <text evidence="12">The sequence shown here is derived from an EMBL/GenBank/DDBJ whole genome shotgun (WGS) entry which is preliminary data.</text>
</comment>
<keyword evidence="13" id="KW-1185">Reference proteome</keyword>
<dbReference type="InterPro" id="IPR000727">
    <property type="entry name" value="T_SNARE_dom"/>
</dbReference>
<dbReference type="Gene3D" id="1.20.5.110">
    <property type="match status" value="1"/>
</dbReference>
<sequence>MSRRHAAGVADRYALLNPSGGGAGPSASYPSSLRSSSPFEQPYGGSNASSSAAGPSRYYAGGGASYPGSAAHSGRGTPDYSEYGAPKKENGLPAGPGLMSGALGGGSWGSYAQQRTAEDLEEGNDIRVEGLSAKVKMLKDITIGIGNEVRDGNADLSTLSDAFETTTAFLGNTFHRMNRMATRQGGWWCNMMIFLIVVIWIFVLLWFWRR</sequence>
<evidence type="ECO:0000256" key="6">
    <source>
        <dbReference type="ARBA" id="ARBA00023034"/>
    </source>
</evidence>
<accession>A0A066WRJ6</accession>
<evidence type="ECO:0000313" key="13">
    <source>
        <dbReference type="Proteomes" id="UP000027361"/>
    </source>
</evidence>
<evidence type="ECO:0000256" key="10">
    <source>
        <dbReference type="SAM" id="Phobius"/>
    </source>
</evidence>
<proteinExistence type="predicted"/>
<evidence type="ECO:0000256" key="4">
    <source>
        <dbReference type="ARBA" id="ARBA00022927"/>
    </source>
</evidence>